<dbReference type="InterPro" id="IPR049900">
    <property type="entry name" value="PKS_mFAS_DH"/>
</dbReference>
<proteinExistence type="predicted"/>
<comment type="catalytic activity">
    <reaction evidence="47">
        <text>3-oxododecanoyl-[ACP] + NADPH + H(+) = (3R)-hydroxydodecanoyl-[ACP] + NADP(+)</text>
        <dbReference type="Rhea" id="RHEA:41872"/>
        <dbReference type="Rhea" id="RHEA-COMP:9641"/>
        <dbReference type="Rhea" id="RHEA-COMP:9642"/>
        <dbReference type="ChEBI" id="CHEBI:15378"/>
        <dbReference type="ChEBI" id="CHEBI:57783"/>
        <dbReference type="ChEBI" id="CHEBI:58349"/>
        <dbReference type="ChEBI" id="CHEBI:78469"/>
        <dbReference type="ChEBI" id="CHEBI:78470"/>
    </reaction>
    <physiologicalReaction direction="left-to-right" evidence="47">
        <dbReference type="Rhea" id="RHEA:41873"/>
    </physiologicalReaction>
</comment>
<comment type="catalytic activity">
    <reaction evidence="31">
        <text>(2E)-hexenoyl-[ACP] + NADPH + H(+) = hexanoyl-[ACP] + NADP(+)</text>
        <dbReference type="Rhea" id="RHEA:41832"/>
        <dbReference type="Rhea" id="RHEA-COMP:9631"/>
        <dbReference type="Rhea" id="RHEA-COMP:9632"/>
        <dbReference type="ChEBI" id="CHEBI:15378"/>
        <dbReference type="ChEBI" id="CHEBI:57783"/>
        <dbReference type="ChEBI" id="CHEBI:58349"/>
        <dbReference type="ChEBI" id="CHEBI:78458"/>
        <dbReference type="ChEBI" id="CHEBI:78459"/>
    </reaction>
    <physiologicalReaction direction="left-to-right" evidence="31">
        <dbReference type="Rhea" id="RHEA:41833"/>
    </physiologicalReaction>
</comment>
<evidence type="ECO:0000256" key="19">
    <source>
        <dbReference type="ARBA" id="ARBA00023399"/>
    </source>
</evidence>
<feature type="domain" description="Ketosynthase family 3 (KS3)" evidence="55">
    <location>
        <begin position="3017"/>
        <end position="3441"/>
    </location>
</feature>
<dbReference type="GO" id="GO:0033068">
    <property type="term" value="P:macrolide biosynthetic process"/>
    <property type="evidence" value="ECO:0007669"/>
    <property type="project" value="UniProtKB-ARBA"/>
</dbReference>
<evidence type="ECO:0000256" key="6">
    <source>
        <dbReference type="ARBA" id="ARBA00022679"/>
    </source>
</evidence>
<dbReference type="InterPro" id="IPR009081">
    <property type="entry name" value="PP-bd_ACP"/>
</dbReference>
<dbReference type="InterPro" id="IPR057326">
    <property type="entry name" value="KR_dom"/>
</dbReference>
<feature type="active site" description="Proton donor; for dehydratase activity" evidence="53">
    <location>
        <position position="1089"/>
    </location>
</feature>
<evidence type="ECO:0000256" key="29">
    <source>
        <dbReference type="ARBA" id="ARBA00047578"/>
    </source>
</evidence>
<comment type="catalytic activity">
    <reaction evidence="34">
        <text>hexadecanoyl-[ACP] + malonyl-[ACP] + H(+) = 3-oxooctadecanoyl-[ACP] + holo-[ACP] + CO2</text>
        <dbReference type="Rhea" id="RHEA:41916"/>
        <dbReference type="Rhea" id="RHEA-COMP:9623"/>
        <dbReference type="Rhea" id="RHEA-COMP:9652"/>
        <dbReference type="Rhea" id="RHEA-COMP:9653"/>
        <dbReference type="Rhea" id="RHEA-COMP:9685"/>
        <dbReference type="ChEBI" id="CHEBI:15378"/>
        <dbReference type="ChEBI" id="CHEBI:16526"/>
        <dbReference type="ChEBI" id="CHEBI:64479"/>
        <dbReference type="ChEBI" id="CHEBI:78449"/>
        <dbReference type="ChEBI" id="CHEBI:78483"/>
        <dbReference type="ChEBI" id="CHEBI:78487"/>
    </reaction>
    <physiologicalReaction direction="left-to-right" evidence="34">
        <dbReference type="Rhea" id="RHEA:41917"/>
    </physiologicalReaction>
</comment>
<evidence type="ECO:0000256" key="24">
    <source>
        <dbReference type="ARBA" id="ARBA00047394"/>
    </source>
</evidence>
<evidence type="ECO:0000256" key="33">
    <source>
        <dbReference type="ARBA" id="ARBA00047961"/>
    </source>
</evidence>
<sequence>MTEERHMDTEQRLRDYLKRATVDLRQARRQLKEAEERAGEPIAVIGMGCRYPGGARSPEDLWRLVADGTDAVGDFPAGRGWDAAALYDPDPDRHGHTYTTQGGFLDDADRFDAGLFGISPREALAMDPQQRLLLEVSWETLERARIDPRSVRGGRTGVFVGLMVQEYASRFARPPAGFEGYLGNGSAGSMASGRIAYTLGLEGPTVTVDTACSSSLVTLHLAVQALRQGECGLALAGGVTVMSSPALFLEFSRQRGLAPDGRCKPFSASADGTGWAEGVGLLLLERLSDAERNGHRVLAVVRGSAVNSDGASSGLTAPNGPAQQRVIRDALAAAGLTTADVDVVEAHGTGTTLGDPIEAQALLATYGQDRDRPLLLGSLKSNIGHAQAAAGVGGVIKMVMAMRHGVVPPTLHAGEPTPQVDWSAGAVALATEATPWPETGRPRRAGVSSFGAGGTNAHVILEQAATREEAAPAPGGAGIVPWPVSGHGDAALRAQAARLLPLLDEGAPGDVGLSLATTRASLEHRAVVVGPTRDRLDALAAGRPDPCVVTGLAPGDPRGVVFVFPGQGSQWAGMALDLLGSAPVFAARMRECAAALAPFADWDLFAVLGDEEALKRVDVVQPALWAVMVSLAGLWRHHGVHPSAVVGHSQGEIAAACVAGILTLEDGARVVALRAAALGALAGRGGMVSVPLPAGELDLGDGLSVAAVNGPRSTVVSGDPEALEALLAREERARRVPVDYASHAAGVEVLRDRLLTDLAPVRPRAGTVPFLSTVTGEPAVDLDAAYWYRNLRETVRFAAATERLLADHGAFIEVSPHPVLTVGVQETIDAAGADAVALGTLRRGEGGMERFVTSLAEAYTQGVAVDWRPAFPGARVVDLPTYAFQRERFWLEEAGAHPLAGETVELAETGGVLFTGTVSLGDRPWLADHAVLGTVLFPGIALVEMAVRAGERIGAGRLDELTLEAPLVVPEDGTVAVQVWVGDPAPDGSRPVRVHARQEGEPWTRHAAGLLSEAAGEDAREAPATWPPDAAEVDVPALYDRLADGGLAYGPAFRGLRAAWRRDGEVLAEVVLPEPARTGSSGVHPALLDAALHAIGAGDFFAGAEGPLLPFAWTGVTLAATAATTVRVRIVPAGPGAVSVTMTGPGGRPVASVESLTLRPLAPGRLPAPRTDALFRVEWTPLTVGEPEDTVPYAEALSAAAPPALAILEPEPAEDPRQATRRTLDALRAWLAAEHLAGSTLAVLTRGAIGVLPGEDVADLTAAPVWGLLRSAQTENPGRFVLVDTDEASRDRVAAALATGEEQIALRGGTAYVPRLVRATARLAAVPGTRLDTSAPGTLDGLAFVPAPEAAADLEEGQVRIAVRAAGLNFRDVLIALGVYPGTAVMGAECAGVVTETGPGVTGLAPGDRVFGVVPGAFGRTAVADRRMVARVPEDWSFETAASVPVAFLTAYYALTDLARLGPGERVLVHAAAGGVGMAAVQIARHLGAEVYGTASREKRAATGLDEAHLGSSRDLGFASEFLAATGGQGVDVVLNSLAGEFVDASLRLLPAGGRFVEMGKTDVRDPDAVASAHAVSYRAFDLFEAGPDRIGRMLAELLELFGRGALRPLPLTPWDAGRAREAFGVLQRAEHTGKLVLRLPAGPGPEGTVLITGGTGTLGGLLARHLVVRHGVRRLVLTTLTGTDGDALEAELTGLGAAVRVARCDVSDRDALARLLAEVGETHPLTAVVHAAGALDDGVIESLTAEQVDRAMAPKADAALHLHELTRDLDLSAFVLFSSAAATMGSAGQGNYAAANALLDALAQHRRANGLPATALAWGLWEPPSGMTEALDEIDRRRMRRVGAVGLTAAEGLALFDAATALGEPVMVPAKVNLAAMRAEVGPGGVPPLLRNLVGAAPAAAPGRDPGPGVLPERDRERFLLDLVRTHAAATLGHASAEAVPATRPFKDIGFDSLTAVELRNRLTGALGVRLPATLVFDHPTPAALAAYVLAELGGEPAAPAAVPAARADAGEPIAIVAMSCRFPGDVDSPEDLWSLVAEGGDAIGDFPTDRGWDVDGVYDPDPSRSGRSHVRTGGFLRDVAGFDAAFFGIAPREALASDPQQRLLLETSWELFERAGIDPATLRGSATGVYVGTAYNDYGTGMFDSGQDVEGYVVTGNSGSVVSGRIAYTFGFEGPALTVDTACSSSLVALHLAAQALRQGECALALAGGVTVMATPNAFVEFSSQGGMAPDGRCKPFSARADGFGAAEGAGLLLLERLADARRNGHPVLALVRGSAMNSDGASNGLTAPNGPSQRRVIGQALAGAGLTPLDIDVVEAHGTGTTLGDPIEATALLEVFGPDRPADRPLWLGSVKSNIGHTQFAAGAAGVIKMVMAFRHGLLPRTLHAETPSPHVDWSAAPVRLLNEPVPWEANGRPRRAGVSSFGISGTNAHVILEEPGEPEETGRPGAGPSAGGPLPWVLSAASPAALRDQAARLLDHLAGHPGLRPADVGHTLATARAALDHRAAVVAADAGGFRAGLRTLADDDDADHVVSGVAVEADRVVFVFPGQGAQWAGMAAGLLDSAPAFARRMRECDEVLREMTDWSLIDVLRGEPGAPDLDLIEVVQPVLFAVMVSLAELWRSYGVRPAAVVGSSQGEVAAACVAGALSLEDAMRVIVVRSRLFAETLVGNGAVASVVLPAEEAEARLAPYGDRLALAGFNGPRLVSVAGEPAALEEFTAACTADGVRARIVPATVASHCAQVDPLRERLMEALGEVRARSTDVPFYSTVTGTLLDTAGLGTEYWFSNAREPVDFDRAVRALLADGYRAYVEPSAHPILTAAVTQVADDVGTRVCAVGSLRRGEGDLDRFLVSLAEAHVQGVAIDWTAVFAGREARRVDLPTYPFQRRRYWLASARTAAAGPAPDTVGEPVEEDDLTALPEAERAERTRALVRRHAAAVLGYESVEEVPDDRAFKELGLDSMTAVRLRDRLATATGRRLPATAVFDHPTVEALARHLLGGPGDAPSAVVSEPAPADEPIAIVSMTCRFPGGVRTPEDLWRLVADGRDAVTPFPADRGWDLDAIYDPEPGRPGRSYVRESGFLDGVDLFDADFFGISPREAQAMDPQQRLLLHGAWELLERAGIDPASLRGSRTGVFAGTSGQDYTALLAAMPDGADDYLITGGSASVLSGRLAYAFGLEGPAVTVDTACSSSLVALHLACQSLRNGECSLALAGGAAVLATPAAFVAFSRQRGLAPDGRCKPFAAAADGTAWSEGVGLLLLERLSDARRNGHRVHAVIRGSAVNSDGASNGLSAPSGPAQQRVIRAALANAGLAAADVDAVEAHGTGTRLGDPIEAHALLATYGQDRDRPLWLGSLKSNIGHTQGVSGLAGVVKMVLAMRHGLLPRTINVDEPSPNVDWDAGDVRLLTDEVPWEANGRPRRAGVSSFGVSGTNAHVILEQPPQAEPPQAEPPQAEPAGDGPVPWVLSAKTAEALRDQADRLRAHVEDQAVRPADVGFSLATTRSALAHRAVLVGSRPEDFRRGLEALAAGEPDPGLVRGVAGRPGGTAFLFAGQGAQRPGMGRELYDTFAVFATAFDEACAAVDAHLDEPVRDVVFTADASLHQTVFAQAGLFAYEVAAYRLLRSFGLRPGHLMGHSIGELAAAHVAGVLSLDDAGTLVAARGRLMQALPAGGAMVALEASEEETAASLEPYAGRVALAAVNGPAATVISGDEDAVLRLAGEWRERGRRTRRLPVSHAFHSPAMDAMLAGFAEVAEGLTFGTPRIPVVSNVTGDLAARLDSPSYWVDHVRRSVRFLDGVRCLADRGVRDFVDVGPDGALAAAARTCADDVLPADAEAAFVPVSRRDHPELASLLTALARLHARGVAVDWGPVFSRHRARRVELPTYAFQTRSFWLRPPGGVPGPAPAGPGRPVVPRRDLAGLPEEERRAELLGLVCTQVAAVLGHESADGLDTGRAFMEMGFDSLTAAELAERLGTAVGRRVPTVAVFDHRTPADLAAHLDGLLLAPAEAEEPAVAGGFGAMFGRAVELGRSNEFMDFLDVASRFRRDFTAETDLAPEEPVRVTTGDRAPALVCVPGFIGMPGPQQFTRFAAGFRGEHEVSVLRHPGFVAGEPLPADIDASVRLHARSLLTRYAATPFVLVGLSSGGLVAQTLAAHLEGLGVTPAGVVLLDTFGPHLDHLVADLIPEFASRLYDAHVEMGYGAEDDWLTAMGRYVAFPWKAHDLAAPILMVRASEPLIEWTRDDDWRTSWHGAESTVDVPGDHFTMMAEHADVTARAVRDWIHRIAPSDPRSR</sequence>
<comment type="cofactor">
    <cofactor evidence="1">
        <name>pantetheine 4'-phosphate</name>
        <dbReference type="ChEBI" id="CHEBI:47942"/>
    </cofactor>
</comment>
<dbReference type="GO" id="GO:0004315">
    <property type="term" value="F:3-oxoacyl-[acyl-carrier-protein] synthase activity"/>
    <property type="evidence" value="ECO:0007669"/>
    <property type="project" value="UniProtKB-EC"/>
</dbReference>
<dbReference type="SUPFAM" id="SSF50129">
    <property type="entry name" value="GroES-like"/>
    <property type="match status" value="1"/>
</dbReference>
<keyword evidence="12" id="KW-0012">Acyltransferase</keyword>
<evidence type="ECO:0000256" key="30">
    <source>
        <dbReference type="ARBA" id="ARBA00047810"/>
    </source>
</evidence>
<comment type="catalytic activity">
    <reaction evidence="24">
        <text>hexanoyl-[ACP] + malonyl-[ACP] + H(+) = 3-oxooctanoyl-[ACP] + holo-[ACP] + CO2</text>
        <dbReference type="Rhea" id="RHEA:41836"/>
        <dbReference type="Rhea" id="RHEA-COMP:9623"/>
        <dbReference type="Rhea" id="RHEA-COMP:9632"/>
        <dbReference type="Rhea" id="RHEA-COMP:9633"/>
        <dbReference type="Rhea" id="RHEA-COMP:9685"/>
        <dbReference type="ChEBI" id="CHEBI:15378"/>
        <dbReference type="ChEBI" id="CHEBI:16526"/>
        <dbReference type="ChEBI" id="CHEBI:64479"/>
        <dbReference type="ChEBI" id="CHEBI:78449"/>
        <dbReference type="ChEBI" id="CHEBI:78459"/>
        <dbReference type="ChEBI" id="CHEBI:78460"/>
    </reaction>
    <physiologicalReaction direction="left-to-right" evidence="24">
        <dbReference type="Rhea" id="RHEA:41837"/>
    </physiologicalReaction>
</comment>
<comment type="catalytic activity">
    <reaction evidence="42">
        <text>hexadecanoyl-[ACP] + H2O = hexadecanoate + holo-[ACP] + H(+)</text>
        <dbReference type="Rhea" id="RHEA:41932"/>
        <dbReference type="Rhea" id="RHEA-COMP:9652"/>
        <dbReference type="Rhea" id="RHEA-COMP:9685"/>
        <dbReference type="ChEBI" id="CHEBI:7896"/>
        <dbReference type="ChEBI" id="CHEBI:15377"/>
        <dbReference type="ChEBI" id="CHEBI:15378"/>
        <dbReference type="ChEBI" id="CHEBI:64479"/>
        <dbReference type="ChEBI" id="CHEBI:78483"/>
        <dbReference type="EC" id="3.1.2.14"/>
    </reaction>
    <physiologicalReaction direction="left-to-right" evidence="42">
        <dbReference type="Rhea" id="RHEA:41933"/>
    </physiologicalReaction>
</comment>
<keyword evidence="10" id="KW-0456">Lyase</keyword>
<dbReference type="InterPro" id="IPR014030">
    <property type="entry name" value="Ketoacyl_synth_N"/>
</dbReference>
<dbReference type="InterPro" id="IPR042104">
    <property type="entry name" value="PKS_dehydratase_sf"/>
</dbReference>
<dbReference type="Gene3D" id="3.40.50.720">
    <property type="entry name" value="NAD(P)-binding Rossmann-like Domain"/>
    <property type="match status" value="1"/>
</dbReference>
<comment type="catalytic activity">
    <reaction evidence="17">
        <text>a (3R)-hydroxyacyl-[ACP] = a (2E)-enoyl-[ACP] + H2O</text>
        <dbReference type="Rhea" id="RHEA:13097"/>
        <dbReference type="Rhea" id="RHEA-COMP:9925"/>
        <dbReference type="Rhea" id="RHEA-COMP:9945"/>
        <dbReference type="ChEBI" id="CHEBI:15377"/>
        <dbReference type="ChEBI" id="CHEBI:78784"/>
        <dbReference type="ChEBI" id="CHEBI:78827"/>
        <dbReference type="EC" id="4.2.1.59"/>
    </reaction>
    <physiologicalReaction direction="left-to-right" evidence="17">
        <dbReference type="Rhea" id="RHEA:13098"/>
    </physiologicalReaction>
</comment>
<evidence type="ECO:0000256" key="47">
    <source>
        <dbReference type="ARBA" id="ARBA00049263"/>
    </source>
</evidence>
<dbReference type="InterPro" id="IPR029058">
    <property type="entry name" value="AB_hydrolase_fold"/>
</dbReference>
<evidence type="ECO:0000256" key="51">
    <source>
        <dbReference type="ARBA" id="ARBA00049521"/>
    </source>
</evidence>
<evidence type="ECO:0000256" key="14">
    <source>
        <dbReference type="ARBA" id="ARBA00023351"/>
    </source>
</evidence>
<comment type="catalytic activity">
    <reaction evidence="14">
        <text>(3R)-hydroxydodecanoyl-[ACP] = (2E)-dodecenoyl-[ACP] + H2O</text>
        <dbReference type="Rhea" id="RHEA:41876"/>
        <dbReference type="Rhea" id="RHEA-COMP:9642"/>
        <dbReference type="Rhea" id="RHEA-COMP:9643"/>
        <dbReference type="ChEBI" id="CHEBI:15377"/>
        <dbReference type="ChEBI" id="CHEBI:78470"/>
        <dbReference type="ChEBI" id="CHEBI:78472"/>
    </reaction>
    <physiologicalReaction direction="left-to-right" evidence="14">
        <dbReference type="Rhea" id="RHEA:41877"/>
    </physiologicalReaction>
</comment>
<dbReference type="GO" id="GO:0141148">
    <property type="term" value="F:enoyl-[acyl-carrier-protein] reductase (NADPH) activity"/>
    <property type="evidence" value="ECO:0007669"/>
    <property type="project" value="UniProtKB-EC"/>
</dbReference>
<evidence type="ECO:0000256" key="17">
    <source>
        <dbReference type="ARBA" id="ARBA00023394"/>
    </source>
</evidence>
<evidence type="ECO:0000256" key="37">
    <source>
        <dbReference type="ARBA" id="ARBA00048420"/>
    </source>
</evidence>
<dbReference type="InterPro" id="IPR014031">
    <property type="entry name" value="Ketoacyl_synth_C"/>
</dbReference>
<evidence type="ECO:0000256" key="52">
    <source>
        <dbReference type="ARBA" id="ARBA00049533"/>
    </source>
</evidence>
<dbReference type="InterPro" id="IPR017868">
    <property type="entry name" value="Filamin/ABP280_repeat-like"/>
</dbReference>
<feature type="active site" description="Proton acceptor; for dehydratase activity" evidence="53">
    <location>
        <position position="929"/>
    </location>
</feature>
<dbReference type="GO" id="GO:0016297">
    <property type="term" value="F:fatty acyl-[ACP] hydrolase activity"/>
    <property type="evidence" value="ECO:0007669"/>
    <property type="project" value="UniProtKB-EC"/>
</dbReference>
<comment type="catalytic activity">
    <reaction evidence="16">
        <text>(3R)-hydroxydecanoyl-[ACP] = (2E)-decenoyl-[ACP] + H2O</text>
        <dbReference type="Rhea" id="RHEA:41860"/>
        <dbReference type="Rhea" id="RHEA-COMP:9638"/>
        <dbReference type="Rhea" id="RHEA-COMP:9639"/>
        <dbReference type="ChEBI" id="CHEBI:15377"/>
        <dbReference type="ChEBI" id="CHEBI:78466"/>
        <dbReference type="ChEBI" id="CHEBI:78467"/>
    </reaction>
    <physiologicalReaction direction="left-to-right" evidence="16">
        <dbReference type="Rhea" id="RHEA:41861"/>
    </physiologicalReaction>
</comment>
<dbReference type="FunFam" id="3.90.180.10:FF:000032">
    <property type="entry name" value="Probable polyketide synthase pks1"/>
    <property type="match status" value="1"/>
</dbReference>
<keyword evidence="4" id="KW-0596">Phosphopantetheine</keyword>
<comment type="catalytic activity">
    <reaction evidence="38">
        <text>a fatty acyl-[ACP] + malonyl-[ACP] + H(+) = a 3-oxoacyl-[ACP] + holo-[ACP] + CO2</text>
        <dbReference type="Rhea" id="RHEA:22836"/>
        <dbReference type="Rhea" id="RHEA-COMP:9623"/>
        <dbReference type="Rhea" id="RHEA-COMP:9685"/>
        <dbReference type="Rhea" id="RHEA-COMP:9916"/>
        <dbReference type="Rhea" id="RHEA-COMP:14125"/>
        <dbReference type="ChEBI" id="CHEBI:15378"/>
        <dbReference type="ChEBI" id="CHEBI:16526"/>
        <dbReference type="ChEBI" id="CHEBI:64479"/>
        <dbReference type="ChEBI" id="CHEBI:78449"/>
        <dbReference type="ChEBI" id="CHEBI:78776"/>
        <dbReference type="ChEBI" id="CHEBI:138651"/>
        <dbReference type="EC" id="2.3.1.41"/>
    </reaction>
    <physiologicalReaction direction="left-to-right" evidence="38">
        <dbReference type="Rhea" id="RHEA:22837"/>
    </physiologicalReaction>
</comment>
<dbReference type="PROSITE" id="PS01162">
    <property type="entry name" value="QOR_ZETA_CRYSTAL"/>
    <property type="match status" value="1"/>
</dbReference>
<comment type="function">
    <text evidence="22">Fatty acid synthetase is a multifunctional enzyme that catalyzes the de novo biosynthesis of long-chain saturated fatty acids starting from acetyl-CoA and malonyl-CoA in the presence of NADPH. This multifunctional protein contains 7 catalytic activities and a site for the binding of the prosthetic group 4'-phosphopantetheine of the acyl carrier protein ([ACP]) domain.</text>
</comment>
<comment type="catalytic activity">
    <reaction evidence="35">
        <text>(2E)-dodecenoyl-[ACP] + NADPH + H(+) = dodecanoyl-[ACP] + NADP(+)</text>
        <dbReference type="Rhea" id="RHEA:41880"/>
        <dbReference type="Rhea" id="RHEA-COMP:9643"/>
        <dbReference type="Rhea" id="RHEA-COMP:9644"/>
        <dbReference type="ChEBI" id="CHEBI:15378"/>
        <dbReference type="ChEBI" id="CHEBI:57783"/>
        <dbReference type="ChEBI" id="CHEBI:58349"/>
        <dbReference type="ChEBI" id="CHEBI:65264"/>
        <dbReference type="ChEBI" id="CHEBI:78472"/>
    </reaction>
    <physiologicalReaction direction="left-to-right" evidence="35">
        <dbReference type="Rhea" id="RHEA:41881"/>
    </physiologicalReaction>
</comment>
<feature type="region of interest" description="N-terminal hotdog fold" evidence="53">
    <location>
        <begin position="897"/>
        <end position="1018"/>
    </location>
</feature>
<comment type="catalytic activity">
    <reaction evidence="39">
        <text>3-oxohexanoyl-[ACP] + NADPH + H(+) = (3R)-hydroxyhexanoyl-[ACP] + NADP(+)</text>
        <dbReference type="Rhea" id="RHEA:41824"/>
        <dbReference type="Rhea" id="RHEA-COMP:9629"/>
        <dbReference type="Rhea" id="RHEA-COMP:9630"/>
        <dbReference type="ChEBI" id="CHEBI:15378"/>
        <dbReference type="ChEBI" id="CHEBI:57783"/>
        <dbReference type="ChEBI" id="CHEBI:58349"/>
        <dbReference type="ChEBI" id="CHEBI:78456"/>
        <dbReference type="ChEBI" id="CHEBI:78457"/>
    </reaction>
    <physiologicalReaction direction="left-to-right" evidence="39">
        <dbReference type="Rhea" id="RHEA:41825"/>
    </physiologicalReaction>
</comment>
<comment type="catalytic activity">
    <reaction evidence="30">
        <text>(2E)-hexadecenoyl-[ACP] + NADPH + H(+) = hexadecanoyl-[ACP] + NADP(+)</text>
        <dbReference type="Rhea" id="RHEA:41912"/>
        <dbReference type="Rhea" id="RHEA-COMP:9651"/>
        <dbReference type="Rhea" id="RHEA-COMP:9652"/>
        <dbReference type="ChEBI" id="CHEBI:15378"/>
        <dbReference type="ChEBI" id="CHEBI:57783"/>
        <dbReference type="ChEBI" id="CHEBI:58349"/>
        <dbReference type="ChEBI" id="CHEBI:78481"/>
        <dbReference type="ChEBI" id="CHEBI:78483"/>
    </reaction>
    <physiologicalReaction direction="left-to-right" evidence="30">
        <dbReference type="Rhea" id="RHEA:41913"/>
    </physiologicalReaction>
</comment>
<evidence type="ECO:0000256" key="20">
    <source>
        <dbReference type="ARBA" id="ARBA00023401"/>
    </source>
</evidence>
<dbReference type="InterPro" id="IPR050091">
    <property type="entry name" value="PKS_NRPS_Biosynth_Enz"/>
</dbReference>
<dbReference type="InterPro" id="IPR032821">
    <property type="entry name" value="PKS_assoc"/>
</dbReference>
<evidence type="ECO:0000256" key="5">
    <source>
        <dbReference type="ARBA" id="ARBA00022553"/>
    </source>
</evidence>
<dbReference type="CDD" id="cd05195">
    <property type="entry name" value="enoyl_red"/>
    <property type="match status" value="1"/>
</dbReference>
<dbReference type="Gene3D" id="1.10.1200.10">
    <property type="entry name" value="ACP-like"/>
    <property type="match status" value="3"/>
</dbReference>
<dbReference type="FunFam" id="3.40.47.10:FF:000019">
    <property type="entry name" value="Polyketide synthase type I"/>
    <property type="match status" value="3"/>
</dbReference>
<dbReference type="InterPro" id="IPR020802">
    <property type="entry name" value="TesA-like"/>
</dbReference>
<comment type="catalytic activity">
    <reaction evidence="44">
        <text>(2E)-octadecenoyl-[ACP] + NADPH + H(+) = octadecanoyl-[ACP] + NADP(+)</text>
        <dbReference type="Rhea" id="RHEA:41928"/>
        <dbReference type="Rhea" id="RHEA-COMP:9655"/>
        <dbReference type="Rhea" id="RHEA-COMP:9656"/>
        <dbReference type="ChEBI" id="CHEBI:15378"/>
        <dbReference type="ChEBI" id="CHEBI:57783"/>
        <dbReference type="ChEBI" id="CHEBI:58349"/>
        <dbReference type="ChEBI" id="CHEBI:78489"/>
        <dbReference type="ChEBI" id="CHEBI:78495"/>
    </reaction>
    <physiologicalReaction direction="left-to-right" evidence="44">
        <dbReference type="Rhea" id="RHEA:41929"/>
    </physiologicalReaction>
</comment>
<dbReference type="InterPro" id="IPR036736">
    <property type="entry name" value="ACP-like_sf"/>
</dbReference>
<dbReference type="InterPro" id="IPR002364">
    <property type="entry name" value="Quin_OxRdtase/zeta-crystal_CS"/>
</dbReference>
<dbReference type="FunFam" id="3.40.366.10:FF:000002">
    <property type="entry name" value="Probable polyketide synthase 2"/>
    <property type="match status" value="1"/>
</dbReference>
<comment type="catalytic activity">
    <reaction evidence="51">
        <text>(2E)-decenoyl-[ACP] + NADPH + H(+) = decanoyl-[ACP] + NADP(+)</text>
        <dbReference type="Rhea" id="RHEA:41864"/>
        <dbReference type="Rhea" id="RHEA-COMP:9639"/>
        <dbReference type="Rhea" id="RHEA-COMP:9640"/>
        <dbReference type="ChEBI" id="CHEBI:15378"/>
        <dbReference type="ChEBI" id="CHEBI:57783"/>
        <dbReference type="ChEBI" id="CHEBI:58349"/>
        <dbReference type="ChEBI" id="CHEBI:78467"/>
        <dbReference type="ChEBI" id="CHEBI:78468"/>
    </reaction>
    <physiologicalReaction direction="left-to-right" evidence="51">
        <dbReference type="Rhea" id="RHEA:41865"/>
    </physiologicalReaction>
</comment>
<comment type="catalytic activity">
    <reaction evidence="20">
        <text>(3R)-hydroxyhexadecanoyl-[ACP] = (2E)-hexadecenoyl-[ACP] + H2O</text>
        <dbReference type="Rhea" id="RHEA:41908"/>
        <dbReference type="Rhea" id="RHEA-COMP:9650"/>
        <dbReference type="Rhea" id="RHEA-COMP:9651"/>
        <dbReference type="ChEBI" id="CHEBI:15377"/>
        <dbReference type="ChEBI" id="CHEBI:78480"/>
        <dbReference type="ChEBI" id="CHEBI:78481"/>
    </reaction>
    <physiologicalReaction direction="left-to-right" evidence="20">
        <dbReference type="Rhea" id="RHEA:41909"/>
    </physiologicalReaction>
</comment>
<evidence type="ECO:0000256" key="50">
    <source>
        <dbReference type="ARBA" id="ARBA00049449"/>
    </source>
</evidence>
<dbReference type="PROSITE" id="PS00606">
    <property type="entry name" value="KS3_1"/>
    <property type="match status" value="3"/>
</dbReference>
<comment type="catalytic activity">
    <reaction evidence="28">
        <text>(2E)-butenoyl-[ACP] + NADPH + H(+) = butanoyl-[ACP] + NADP(+)</text>
        <dbReference type="Rhea" id="RHEA:41812"/>
        <dbReference type="Rhea" id="RHEA-COMP:9627"/>
        <dbReference type="Rhea" id="RHEA-COMP:9628"/>
        <dbReference type="ChEBI" id="CHEBI:15378"/>
        <dbReference type="ChEBI" id="CHEBI:57783"/>
        <dbReference type="ChEBI" id="CHEBI:58349"/>
        <dbReference type="ChEBI" id="CHEBI:78453"/>
        <dbReference type="ChEBI" id="CHEBI:78454"/>
    </reaction>
    <physiologicalReaction direction="left-to-right" evidence="28">
        <dbReference type="Rhea" id="RHEA:41813"/>
    </physiologicalReaction>
</comment>
<comment type="catalytic activity">
    <reaction evidence="13">
        <text>(3R)-hydroxyoctanoyl-[ACP] = (2E)-octenoyl-[ACP] + H2O</text>
        <dbReference type="Rhea" id="RHEA:41844"/>
        <dbReference type="Rhea" id="RHEA-COMP:9634"/>
        <dbReference type="Rhea" id="RHEA-COMP:9635"/>
        <dbReference type="ChEBI" id="CHEBI:15377"/>
        <dbReference type="ChEBI" id="CHEBI:78461"/>
        <dbReference type="ChEBI" id="CHEBI:78462"/>
    </reaction>
    <physiologicalReaction direction="left-to-right" evidence="13">
        <dbReference type="Rhea" id="RHEA:41845"/>
    </physiologicalReaction>
</comment>
<dbReference type="PANTHER" id="PTHR43775">
    <property type="entry name" value="FATTY ACID SYNTHASE"/>
    <property type="match status" value="1"/>
</dbReference>
<dbReference type="InterPro" id="IPR016036">
    <property type="entry name" value="Malonyl_transacylase_ACP-bd"/>
</dbReference>
<comment type="catalytic activity">
    <reaction evidence="18">
        <text>(3R)-hydroxytetradecanoyl-[ACP] = (2E)-tetradecenoyl-[ACP] + H2O</text>
        <dbReference type="Rhea" id="RHEA:41892"/>
        <dbReference type="Rhea" id="RHEA-COMP:9646"/>
        <dbReference type="Rhea" id="RHEA-COMP:9647"/>
        <dbReference type="ChEBI" id="CHEBI:15377"/>
        <dbReference type="ChEBI" id="CHEBI:78474"/>
        <dbReference type="ChEBI" id="CHEBI:78475"/>
    </reaction>
    <physiologicalReaction direction="left-to-right" evidence="18">
        <dbReference type="Rhea" id="RHEA:41893"/>
    </physiologicalReaction>
</comment>
<evidence type="ECO:0000256" key="46">
    <source>
        <dbReference type="ARBA" id="ARBA00049171"/>
    </source>
</evidence>
<evidence type="ECO:0000256" key="35">
    <source>
        <dbReference type="ARBA" id="ARBA00048281"/>
    </source>
</evidence>
<evidence type="ECO:0000256" key="25">
    <source>
        <dbReference type="ARBA" id="ARBA00047400"/>
    </source>
</evidence>
<evidence type="ECO:0000256" key="4">
    <source>
        <dbReference type="ARBA" id="ARBA00022450"/>
    </source>
</evidence>
<dbReference type="InterPro" id="IPR049551">
    <property type="entry name" value="PKS_DH_C"/>
</dbReference>
<evidence type="ECO:0000256" key="9">
    <source>
        <dbReference type="ARBA" id="ARBA00023194"/>
    </source>
</evidence>
<dbReference type="Gene3D" id="3.10.129.110">
    <property type="entry name" value="Polyketide synthase dehydratase"/>
    <property type="match status" value="1"/>
</dbReference>
<dbReference type="Pfam" id="PF00550">
    <property type="entry name" value="PP-binding"/>
    <property type="match status" value="3"/>
</dbReference>
<evidence type="ECO:0000256" key="41">
    <source>
        <dbReference type="ARBA" id="ARBA00048691"/>
    </source>
</evidence>
<keyword evidence="5" id="KW-0597">Phosphoprotein</keyword>
<dbReference type="InterPro" id="IPR049552">
    <property type="entry name" value="PKS_DH_N"/>
</dbReference>
<accession>A0A2Z5SL97</accession>
<comment type="catalytic activity">
    <reaction evidence="33">
        <text>acetyl-[ACP] + malonyl-[ACP] + H(+) = 3-oxobutanoyl-[ACP] + holo-[ACP] + CO2</text>
        <dbReference type="Rhea" id="RHEA:41800"/>
        <dbReference type="Rhea" id="RHEA-COMP:9621"/>
        <dbReference type="Rhea" id="RHEA-COMP:9623"/>
        <dbReference type="Rhea" id="RHEA-COMP:9625"/>
        <dbReference type="Rhea" id="RHEA-COMP:9685"/>
        <dbReference type="ChEBI" id="CHEBI:15378"/>
        <dbReference type="ChEBI" id="CHEBI:16526"/>
        <dbReference type="ChEBI" id="CHEBI:64479"/>
        <dbReference type="ChEBI" id="CHEBI:78446"/>
        <dbReference type="ChEBI" id="CHEBI:78449"/>
        <dbReference type="ChEBI" id="CHEBI:78450"/>
    </reaction>
    <physiologicalReaction direction="left-to-right" evidence="33">
        <dbReference type="Rhea" id="RHEA:41801"/>
    </physiologicalReaction>
</comment>
<comment type="catalytic activity">
    <reaction evidence="48">
        <text>3-oxohexadecanoyl-[ACP] + NADPH + H(+) = (3R)-hydroxyhexadecanoyl-[ACP] + NADP(+)</text>
        <dbReference type="Rhea" id="RHEA:41904"/>
        <dbReference type="Rhea" id="RHEA-COMP:9649"/>
        <dbReference type="Rhea" id="RHEA-COMP:9650"/>
        <dbReference type="ChEBI" id="CHEBI:15378"/>
        <dbReference type="ChEBI" id="CHEBI:57783"/>
        <dbReference type="ChEBI" id="CHEBI:58349"/>
        <dbReference type="ChEBI" id="CHEBI:78478"/>
        <dbReference type="ChEBI" id="CHEBI:78480"/>
    </reaction>
    <physiologicalReaction direction="left-to-right" evidence="48">
        <dbReference type="Rhea" id="RHEA:41905"/>
    </physiologicalReaction>
</comment>
<dbReference type="InterPro" id="IPR018201">
    <property type="entry name" value="Ketoacyl_synth_AS"/>
</dbReference>
<dbReference type="Gene3D" id="3.40.366.10">
    <property type="entry name" value="Malonyl-Coenzyme A Acyl Carrier Protein, domain 2"/>
    <property type="match status" value="3"/>
</dbReference>
<evidence type="ECO:0000256" key="8">
    <source>
        <dbReference type="ARBA" id="ARBA00022898"/>
    </source>
</evidence>
<dbReference type="InterPro" id="IPR036299">
    <property type="entry name" value="Polyketide_synth_docking_sf"/>
</dbReference>
<evidence type="ECO:0000313" key="57">
    <source>
        <dbReference type="EMBL" id="BBA66513.1"/>
    </source>
</evidence>
<evidence type="ECO:0000256" key="38">
    <source>
        <dbReference type="ARBA" id="ARBA00048506"/>
    </source>
</evidence>
<dbReference type="Gene3D" id="3.40.50.11460">
    <property type="match status" value="1"/>
</dbReference>
<comment type="catalytic activity">
    <reaction evidence="25">
        <text>a (3R)-hydroxyacyl-[ACP] + NADP(+) = a 3-oxoacyl-[ACP] + NADPH + H(+)</text>
        <dbReference type="Rhea" id="RHEA:17397"/>
        <dbReference type="Rhea" id="RHEA-COMP:9916"/>
        <dbReference type="Rhea" id="RHEA-COMP:9945"/>
        <dbReference type="ChEBI" id="CHEBI:15378"/>
        <dbReference type="ChEBI" id="CHEBI:57783"/>
        <dbReference type="ChEBI" id="CHEBI:58349"/>
        <dbReference type="ChEBI" id="CHEBI:78776"/>
        <dbReference type="ChEBI" id="CHEBI:78827"/>
        <dbReference type="EC" id="1.1.1.100"/>
    </reaction>
    <physiologicalReaction direction="right-to-left" evidence="25">
        <dbReference type="Rhea" id="RHEA:17399"/>
    </physiologicalReaction>
</comment>
<evidence type="ECO:0000256" key="40">
    <source>
        <dbReference type="ARBA" id="ARBA00048650"/>
    </source>
</evidence>
<dbReference type="SUPFAM" id="SSF53474">
    <property type="entry name" value="alpha/beta-Hydrolases"/>
    <property type="match status" value="1"/>
</dbReference>
<dbReference type="SMART" id="SM00825">
    <property type="entry name" value="PKS_KS"/>
    <property type="match status" value="3"/>
</dbReference>
<dbReference type="CDD" id="cd00833">
    <property type="entry name" value="PKS"/>
    <property type="match status" value="3"/>
</dbReference>
<keyword evidence="8" id="KW-0663">Pyridoxal phosphate</keyword>
<evidence type="ECO:0000256" key="26">
    <source>
        <dbReference type="ARBA" id="ARBA00047440"/>
    </source>
</evidence>
<dbReference type="Pfam" id="PF14765">
    <property type="entry name" value="PS-DH"/>
    <property type="match status" value="1"/>
</dbReference>
<dbReference type="InterPro" id="IPR016039">
    <property type="entry name" value="Thiolase-like"/>
</dbReference>
<gene>
    <name evidence="57" type="primary">aalA3</name>
</gene>
<dbReference type="CDD" id="cd08956">
    <property type="entry name" value="KR_3_FAS_SDR_x"/>
    <property type="match status" value="1"/>
</dbReference>
<evidence type="ECO:0000256" key="43">
    <source>
        <dbReference type="ARBA" id="ARBA00048935"/>
    </source>
</evidence>
<dbReference type="SUPFAM" id="SSF47336">
    <property type="entry name" value="ACP-like"/>
    <property type="match status" value="2"/>
</dbReference>
<dbReference type="InterPro" id="IPR013968">
    <property type="entry name" value="PKS_KR"/>
</dbReference>
<evidence type="ECO:0000256" key="53">
    <source>
        <dbReference type="PROSITE-ProRule" id="PRU01363"/>
    </source>
</evidence>
<reference evidence="57" key="1">
    <citation type="submission" date="2017-10" db="EMBL/GenBank/DDBJ databases">
        <title>Actinoallolide biosynthesis.</title>
        <authorList>
            <person name="Inahashi Y."/>
            <person name="Shiraishi T."/>
            <person name="Take A."/>
            <person name="Matsumoto A."/>
            <person name="Takahashi Y."/>
            <person name="Omura S."/>
            <person name="Kuzuyama T."/>
            <person name="Nakashima T."/>
        </authorList>
    </citation>
    <scope>NUCLEOTIDE SEQUENCE</scope>
    <source>
        <strain evidence="57">K09-0307</strain>
    </source>
</reference>
<evidence type="ECO:0000256" key="49">
    <source>
        <dbReference type="ARBA" id="ARBA00049422"/>
    </source>
</evidence>
<dbReference type="PANTHER" id="PTHR43775:SF51">
    <property type="entry name" value="INACTIVE PHENOLPHTHIOCEROL SYNTHESIS POLYKETIDE SYNTHASE TYPE I PKS1-RELATED"/>
    <property type="match status" value="1"/>
</dbReference>
<evidence type="ECO:0000256" key="18">
    <source>
        <dbReference type="ARBA" id="ARBA00023398"/>
    </source>
</evidence>
<evidence type="ECO:0000256" key="32">
    <source>
        <dbReference type="ARBA" id="ARBA00047953"/>
    </source>
</evidence>
<dbReference type="Gene3D" id="3.40.47.10">
    <property type="match status" value="3"/>
</dbReference>
<dbReference type="Pfam" id="PF00109">
    <property type="entry name" value="ketoacyl-synt"/>
    <property type="match status" value="3"/>
</dbReference>
<evidence type="ECO:0000256" key="23">
    <source>
        <dbReference type="ARBA" id="ARBA00047300"/>
    </source>
</evidence>
<dbReference type="Pfam" id="PF00698">
    <property type="entry name" value="Acyl_transf_1"/>
    <property type="match status" value="3"/>
</dbReference>
<dbReference type="SUPFAM" id="SSF53901">
    <property type="entry name" value="Thiolase-like"/>
    <property type="match status" value="3"/>
</dbReference>
<comment type="catalytic activity">
    <reaction evidence="23">
        <text>3-oxooctadecanoyl-[ACP] + NADPH + H(+) = (3R)-hydroxyoctadecanoyl-[ACP] + NADP(+)</text>
        <dbReference type="Rhea" id="RHEA:41920"/>
        <dbReference type="Rhea" id="RHEA-COMP:9653"/>
        <dbReference type="Rhea" id="RHEA-COMP:9654"/>
        <dbReference type="ChEBI" id="CHEBI:15378"/>
        <dbReference type="ChEBI" id="CHEBI:57783"/>
        <dbReference type="ChEBI" id="CHEBI:58349"/>
        <dbReference type="ChEBI" id="CHEBI:78487"/>
        <dbReference type="ChEBI" id="CHEBI:78488"/>
    </reaction>
    <physiologicalReaction direction="left-to-right" evidence="23">
        <dbReference type="Rhea" id="RHEA:41921"/>
    </physiologicalReaction>
</comment>
<dbReference type="Pfam" id="PF00975">
    <property type="entry name" value="Thioesterase"/>
    <property type="match status" value="1"/>
</dbReference>
<dbReference type="Pfam" id="PF08990">
    <property type="entry name" value="Docking"/>
    <property type="match status" value="1"/>
</dbReference>
<dbReference type="InterPro" id="IPR020843">
    <property type="entry name" value="ER"/>
</dbReference>
<evidence type="ECO:0000256" key="28">
    <source>
        <dbReference type="ARBA" id="ARBA00047500"/>
    </source>
</evidence>
<dbReference type="InterPro" id="IPR013154">
    <property type="entry name" value="ADH-like_N"/>
</dbReference>
<dbReference type="InterPro" id="IPR015083">
    <property type="entry name" value="NorB/c/GfsB-D-like_docking"/>
</dbReference>
<comment type="catalytic activity">
    <reaction evidence="21">
        <text>(3R)-hydroxybutanoyl-[ACP] = (2E)-butenoyl-[ACP] + H2O</text>
        <dbReference type="Rhea" id="RHEA:41808"/>
        <dbReference type="Rhea" id="RHEA-COMP:9626"/>
        <dbReference type="Rhea" id="RHEA-COMP:9627"/>
        <dbReference type="ChEBI" id="CHEBI:15377"/>
        <dbReference type="ChEBI" id="CHEBI:78451"/>
        <dbReference type="ChEBI" id="CHEBI:78453"/>
    </reaction>
    <physiologicalReaction direction="left-to-right" evidence="21">
        <dbReference type="Rhea" id="RHEA:41809"/>
    </physiologicalReaction>
</comment>
<dbReference type="GO" id="GO:0019171">
    <property type="term" value="F:(3R)-hydroxyacyl-[acyl-carrier-protein] dehydratase activity"/>
    <property type="evidence" value="ECO:0007669"/>
    <property type="project" value="UniProtKB-EC"/>
</dbReference>
<dbReference type="SUPFAM" id="SSF51735">
    <property type="entry name" value="NAD(P)-binding Rossmann-fold domains"/>
    <property type="match status" value="3"/>
</dbReference>
<evidence type="ECO:0000256" key="31">
    <source>
        <dbReference type="ARBA" id="ARBA00047897"/>
    </source>
</evidence>
<evidence type="ECO:0000256" key="42">
    <source>
        <dbReference type="ARBA" id="ARBA00048704"/>
    </source>
</evidence>
<name>A0A2Z5SL97_9ACTN</name>
<dbReference type="SUPFAM" id="SSF52151">
    <property type="entry name" value="FabD/lysophospholipase-like"/>
    <property type="match status" value="3"/>
</dbReference>
<dbReference type="PROSITE" id="PS52019">
    <property type="entry name" value="PKS_MFAS_DH"/>
    <property type="match status" value="1"/>
</dbReference>
<evidence type="ECO:0000259" key="55">
    <source>
        <dbReference type="PROSITE" id="PS52004"/>
    </source>
</evidence>
<dbReference type="PROSITE" id="PS50194">
    <property type="entry name" value="FILAMIN_REPEAT"/>
    <property type="match status" value="1"/>
</dbReference>
<dbReference type="PROSITE" id="PS52004">
    <property type="entry name" value="KS3_2"/>
    <property type="match status" value="3"/>
</dbReference>
<comment type="pathway">
    <text evidence="3">Lipid metabolism.</text>
</comment>
<comment type="catalytic activity">
    <reaction evidence="46">
        <text>(2E)-tetradecenoyl-[ACP] + NADPH + H(+) = tetradecanoyl-[ACP] + NADP(+)</text>
        <dbReference type="Rhea" id="RHEA:41896"/>
        <dbReference type="Rhea" id="RHEA-COMP:9647"/>
        <dbReference type="Rhea" id="RHEA-COMP:9648"/>
        <dbReference type="ChEBI" id="CHEBI:15378"/>
        <dbReference type="ChEBI" id="CHEBI:57783"/>
        <dbReference type="ChEBI" id="CHEBI:58349"/>
        <dbReference type="ChEBI" id="CHEBI:78475"/>
        <dbReference type="ChEBI" id="CHEBI:78477"/>
    </reaction>
    <physiologicalReaction direction="left-to-right" evidence="46">
        <dbReference type="Rhea" id="RHEA:41897"/>
    </physiologicalReaction>
</comment>
<keyword evidence="11" id="KW-0511">Multifunctional enzyme</keyword>
<dbReference type="SMART" id="SM00822">
    <property type="entry name" value="PKS_KR"/>
    <property type="match status" value="1"/>
</dbReference>
<evidence type="ECO:0000256" key="34">
    <source>
        <dbReference type="ARBA" id="ARBA00048051"/>
    </source>
</evidence>
<comment type="catalytic activity">
    <reaction evidence="52">
        <text>octanoyl-[ACP] + malonyl-[ACP] + H(+) = 3-oxodecanoyl-[ACP] + holo-[ACP] + CO2</text>
        <dbReference type="Rhea" id="RHEA:41852"/>
        <dbReference type="Rhea" id="RHEA-COMP:9623"/>
        <dbReference type="Rhea" id="RHEA-COMP:9636"/>
        <dbReference type="Rhea" id="RHEA-COMP:9637"/>
        <dbReference type="Rhea" id="RHEA-COMP:9685"/>
        <dbReference type="ChEBI" id="CHEBI:15378"/>
        <dbReference type="ChEBI" id="CHEBI:16526"/>
        <dbReference type="ChEBI" id="CHEBI:64479"/>
        <dbReference type="ChEBI" id="CHEBI:78449"/>
        <dbReference type="ChEBI" id="CHEBI:78463"/>
        <dbReference type="ChEBI" id="CHEBI:78464"/>
    </reaction>
    <physiologicalReaction direction="left-to-right" evidence="52">
        <dbReference type="Rhea" id="RHEA:41853"/>
    </physiologicalReaction>
</comment>
<dbReference type="SMART" id="SM01294">
    <property type="entry name" value="PKS_PP_betabranch"/>
    <property type="match status" value="2"/>
</dbReference>
<comment type="catalytic activity">
    <reaction evidence="45">
        <text>decanoyl-[ACP] + malonyl-[ACP] + H(+) = 3-oxododecanoyl-[ACP] + holo-[ACP] + CO2</text>
        <dbReference type="Rhea" id="RHEA:41868"/>
        <dbReference type="Rhea" id="RHEA-COMP:9623"/>
        <dbReference type="Rhea" id="RHEA-COMP:9640"/>
        <dbReference type="Rhea" id="RHEA-COMP:9641"/>
        <dbReference type="Rhea" id="RHEA-COMP:9685"/>
        <dbReference type="ChEBI" id="CHEBI:15378"/>
        <dbReference type="ChEBI" id="CHEBI:16526"/>
        <dbReference type="ChEBI" id="CHEBI:64479"/>
        <dbReference type="ChEBI" id="CHEBI:78449"/>
        <dbReference type="ChEBI" id="CHEBI:78468"/>
        <dbReference type="ChEBI" id="CHEBI:78469"/>
    </reaction>
    <physiologicalReaction direction="left-to-right" evidence="45">
        <dbReference type="Rhea" id="RHEA:41869"/>
    </physiologicalReaction>
</comment>
<dbReference type="GO" id="GO:0004316">
    <property type="term" value="F:3-oxoacyl-[acyl-carrier-protein] reductase (NADPH) activity"/>
    <property type="evidence" value="ECO:0007669"/>
    <property type="project" value="UniProtKB-EC"/>
</dbReference>
<comment type="catalytic activity">
    <reaction evidence="43">
        <text>3-oxotetradecanoyl-[ACP] + NADPH + H(+) = (3R)-hydroxytetradecanoyl-[ACP] + NADP(+)</text>
        <dbReference type="Rhea" id="RHEA:41888"/>
        <dbReference type="Rhea" id="RHEA-COMP:9645"/>
        <dbReference type="Rhea" id="RHEA-COMP:9646"/>
        <dbReference type="ChEBI" id="CHEBI:15378"/>
        <dbReference type="ChEBI" id="CHEBI:57783"/>
        <dbReference type="ChEBI" id="CHEBI:58349"/>
        <dbReference type="ChEBI" id="CHEBI:78473"/>
        <dbReference type="ChEBI" id="CHEBI:78474"/>
    </reaction>
    <physiologicalReaction direction="left-to-right" evidence="43">
        <dbReference type="Rhea" id="RHEA:41889"/>
    </physiologicalReaction>
</comment>
<keyword evidence="6" id="KW-0808">Transferase</keyword>
<evidence type="ECO:0000256" key="13">
    <source>
        <dbReference type="ARBA" id="ARBA00023332"/>
    </source>
</evidence>
<dbReference type="SMART" id="SM00826">
    <property type="entry name" value="PKS_DH"/>
    <property type="match status" value="1"/>
</dbReference>
<dbReference type="InterPro" id="IPR020841">
    <property type="entry name" value="PKS_Beta-ketoAc_synthase_dom"/>
</dbReference>
<dbReference type="Pfam" id="PF08240">
    <property type="entry name" value="ADH_N"/>
    <property type="match status" value="1"/>
</dbReference>
<dbReference type="PROSITE" id="PS50075">
    <property type="entry name" value="CARRIER"/>
    <property type="match status" value="3"/>
</dbReference>
<evidence type="ECO:0000256" key="48">
    <source>
        <dbReference type="ARBA" id="ARBA00049414"/>
    </source>
</evidence>
<dbReference type="InterPro" id="IPR020806">
    <property type="entry name" value="PKS_PP-bd"/>
</dbReference>
<dbReference type="FunFam" id="3.40.50.720:FF:000209">
    <property type="entry name" value="Polyketide synthase Pks12"/>
    <property type="match status" value="1"/>
</dbReference>
<dbReference type="InterPro" id="IPR014043">
    <property type="entry name" value="Acyl_transferase_dom"/>
</dbReference>
<dbReference type="Pfam" id="PF22953">
    <property type="entry name" value="SpnB_Rossmann"/>
    <property type="match status" value="1"/>
</dbReference>
<comment type="catalytic activity">
    <reaction evidence="19">
        <text>(3R)-hydroxyoctadecanoyl-[ACP] = (2E)-octadecenoyl-[ACP] + H2O</text>
        <dbReference type="Rhea" id="RHEA:41924"/>
        <dbReference type="Rhea" id="RHEA-COMP:9654"/>
        <dbReference type="Rhea" id="RHEA-COMP:9655"/>
        <dbReference type="ChEBI" id="CHEBI:15377"/>
        <dbReference type="ChEBI" id="CHEBI:78488"/>
        <dbReference type="ChEBI" id="CHEBI:78489"/>
    </reaction>
    <physiologicalReaction direction="left-to-right" evidence="19">
        <dbReference type="Rhea" id="RHEA:41925"/>
    </physiologicalReaction>
</comment>
<feature type="region of interest" description="C-terminal hotdog fold" evidence="53">
    <location>
        <begin position="1030"/>
        <end position="1167"/>
    </location>
</feature>
<feature type="domain" description="Ketosynthase family 3 (KS3)" evidence="55">
    <location>
        <begin position="2012"/>
        <end position="2438"/>
    </location>
</feature>
<keyword evidence="9" id="KW-0045">Antibiotic biosynthesis</keyword>
<dbReference type="SMART" id="SM00823">
    <property type="entry name" value="PKS_PP"/>
    <property type="match status" value="3"/>
</dbReference>
<evidence type="ECO:0000256" key="15">
    <source>
        <dbReference type="ARBA" id="ARBA00023373"/>
    </source>
</evidence>
<dbReference type="InterPro" id="IPR036291">
    <property type="entry name" value="NAD(P)-bd_dom_sf"/>
</dbReference>
<dbReference type="InterPro" id="IPR055123">
    <property type="entry name" value="SpnB-like_Rossmann"/>
</dbReference>
<protein>
    <submittedName>
        <fullName evidence="57">Type I polyketide synthase</fullName>
    </submittedName>
</protein>
<evidence type="ECO:0000259" key="54">
    <source>
        <dbReference type="PROSITE" id="PS50075"/>
    </source>
</evidence>
<comment type="catalytic activity">
    <reaction evidence="15">
        <text>(3R)-hydroxyhexanoyl-[ACP] = (2E)-hexenoyl-[ACP] + H2O</text>
        <dbReference type="Rhea" id="RHEA:41828"/>
        <dbReference type="Rhea" id="RHEA-COMP:9630"/>
        <dbReference type="Rhea" id="RHEA-COMP:9631"/>
        <dbReference type="ChEBI" id="CHEBI:15377"/>
        <dbReference type="ChEBI" id="CHEBI:78457"/>
        <dbReference type="ChEBI" id="CHEBI:78458"/>
    </reaction>
    <physiologicalReaction direction="left-to-right" evidence="15">
        <dbReference type="Rhea" id="RHEA:41829"/>
    </physiologicalReaction>
</comment>
<dbReference type="SUPFAM" id="SSF101173">
    <property type="entry name" value="Docking domain B of the erythromycin polyketide synthase (DEBS)"/>
    <property type="match status" value="1"/>
</dbReference>
<evidence type="ECO:0000256" key="2">
    <source>
        <dbReference type="ARBA" id="ARBA00004792"/>
    </source>
</evidence>
<comment type="catalytic activity">
    <reaction evidence="36">
        <text>tetradecanoyl-[ACP] + H2O = tetradecanoate + holo-[ACP] + H(+)</text>
        <dbReference type="Rhea" id="RHEA:30123"/>
        <dbReference type="Rhea" id="RHEA-COMP:9648"/>
        <dbReference type="Rhea" id="RHEA-COMP:9685"/>
        <dbReference type="ChEBI" id="CHEBI:15377"/>
        <dbReference type="ChEBI" id="CHEBI:15378"/>
        <dbReference type="ChEBI" id="CHEBI:30807"/>
        <dbReference type="ChEBI" id="CHEBI:64479"/>
        <dbReference type="ChEBI" id="CHEBI:78477"/>
        <dbReference type="EC" id="3.1.2.14"/>
    </reaction>
    <physiologicalReaction direction="left-to-right" evidence="36">
        <dbReference type="Rhea" id="RHEA:30124"/>
    </physiologicalReaction>
</comment>
<dbReference type="Pfam" id="PF08659">
    <property type="entry name" value="KR"/>
    <property type="match status" value="1"/>
</dbReference>
<dbReference type="InterPro" id="IPR020807">
    <property type="entry name" value="PKS_DH"/>
</dbReference>
<comment type="catalytic activity">
    <reaction evidence="49">
        <text>3-oxooctanoyl-[ACP] + NADPH + H(+) = (3R)-hydroxyoctanoyl-[ACP] + NADP(+)</text>
        <dbReference type="Rhea" id="RHEA:41840"/>
        <dbReference type="Rhea" id="RHEA-COMP:9633"/>
        <dbReference type="Rhea" id="RHEA-COMP:9634"/>
        <dbReference type="ChEBI" id="CHEBI:15378"/>
        <dbReference type="ChEBI" id="CHEBI:57783"/>
        <dbReference type="ChEBI" id="CHEBI:58349"/>
        <dbReference type="ChEBI" id="CHEBI:78460"/>
        <dbReference type="ChEBI" id="CHEBI:78461"/>
    </reaction>
    <physiologicalReaction direction="left-to-right" evidence="49">
        <dbReference type="Rhea" id="RHEA:41841"/>
    </physiologicalReaction>
</comment>
<dbReference type="Gene3D" id="3.40.50.1820">
    <property type="entry name" value="alpha/beta hydrolase"/>
    <property type="match status" value="1"/>
</dbReference>
<feature type="domain" description="Carrier" evidence="54">
    <location>
        <begin position="2927"/>
        <end position="3002"/>
    </location>
</feature>
<evidence type="ECO:0000256" key="3">
    <source>
        <dbReference type="ARBA" id="ARBA00005189"/>
    </source>
</evidence>
<evidence type="ECO:0000256" key="16">
    <source>
        <dbReference type="ARBA" id="ARBA00023388"/>
    </source>
</evidence>
<feature type="domain" description="PKS/mFAS DH" evidence="56">
    <location>
        <begin position="897"/>
        <end position="1167"/>
    </location>
</feature>
<dbReference type="Pfam" id="PF21089">
    <property type="entry name" value="PKS_DH_N"/>
    <property type="match status" value="1"/>
</dbReference>
<dbReference type="GO" id="GO:0031177">
    <property type="term" value="F:phosphopantetheine binding"/>
    <property type="evidence" value="ECO:0007669"/>
    <property type="project" value="InterPro"/>
</dbReference>
<dbReference type="SMART" id="SM00827">
    <property type="entry name" value="PKS_AT"/>
    <property type="match status" value="3"/>
</dbReference>
<evidence type="ECO:0000256" key="7">
    <source>
        <dbReference type="ARBA" id="ARBA00022799"/>
    </source>
</evidence>
<dbReference type="GO" id="GO:0008270">
    <property type="term" value="F:zinc ion binding"/>
    <property type="evidence" value="ECO:0007669"/>
    <property type="project" value="InterPro"/>
</dbReference>
<dbReference type="SUPFAM" id="SSF55048">
    <property type="entry name" value="Probable ACP-binding domain of malonyl-CoA ACP transacylase"/>
    <property type="match status" value="3"/>
</dbReference>
<comment type="catalytic activity">
    <reaction evidence="50">
        <text>butanoyl-[ACP] + malonyl-[ACP] + H(+) = 3-oxohexanoyl-[ACP] + holo-[ACP] + CO2</text>
        <dbReference type="Rhea" id="RHEA:41820"/>
        <dbReference type="Rhea" id="RHEA-COMP:9623"/>
        <dbReference type="Rhea" id="RHEA-COMP:9628"/>
        <dbReference type="Rhea" id="RHEA-COMP:9629"/>
        <dbReference type="Rhea" id="RHEA-COMP:9685"/>
        <dbReference type="ChEBI" id="CHEBI:15378"/>
        <dbReference type="ChEBI" id="CHEBI:16526"/>
        <dbReference type="ChEBI" id="CHEBI:64479"/>
        <dbReference type="ChEBI" id="CHEBI:78449"/>
        <dbReference type="ChEBI" id="CHEBI:78454"/>
        <dbReference type="ChEBI" id="CHEBI:78456"/>
    </reaction>
    <physiologicalReaction direction="left-to-right" evidence="50">
        <dbReference type="Rhea" id="RHEA:41821"/>
    </physiologicalReaction>
</comment>
<comment type="catalytic activity">
    <reaction evidence="27">
        <text>tetradecanoyl-[ACP] + malonyl-[ACP] + H(+) = 3-oxohexadecanoyl-[ACP] + holo-[ACP] + CO2</text>
        <dbReference type="Rhea" id="RHEA:41900"/>
        <dbReference type="Rhea" id="RHEA-COMP:9623"/>
        <dbReference type="Rhea" id="RHEA-COMP:9648"/>
        <dbReference type="Rhea" id="RHEA-COMP:9649"/>
        <dbReference type="Rhea" id="RHEA-COMP:9685"/>
        <dbReference type="ChEBI" id="CHEBI:15378"/>
        <dbReference type="ChEBI" id="CHEBI:16526"/>
        <dbReference type="ChEBI" id="CHEBI:64479"/>
        <dbReference type="ChEBI" id="CHEBI:78449"/>
        <dbReference type="ChEBI" id="CHEBI:78477"/>
        <dbReference type="ChEBI" id="CHEBI:78478"/>
    </reaction>
    <physiologicalReaction direction="left-to-right" evidence="27">
        <dbReference type="Rhea" id="RHEA:41901"/>
    </physiologicalReaction>
</comment>
<evidence type="ECO:0000256" key="1">
    <source>
        <dbReference type="ARBA" id="ARBA00001957"/>
    </source>
</evidence>
<dbReference type="Pfam" id="PF13602">
    <property type="entry name" value="ADH_zinc_N_2"/>
    <property type="match status" value="1"/>
</dbReference>
<feature type="domain" description="Carrier" evidence="54">
    <location>
        <begin position="1919"/>
        <end position="1994"/>
    </location>
</feature>
<dbReference type="Pfam" id="PF02801">
    <property type="entry name" value="Ketoacyl-synt_C"/>
    <property type="match status" value="3"/>
</dbReference>
<evidence type="ECO:0000256" key="39">
    <source>
        <dbReference type="ARBA" id="ARBA00048571"/>
    </source>
</evidence>
<comment type="catalytic activity">
    <reaction evidence="37">
        <text>(2E)-octenoyl-[ACP] + NADPH + H(+) = octanoyl-[ACP] + NADP(+)</text>
        <dbReference type="Rhea" id="RHEA:41848"/>
        <dbReference type="Rhea" id="RHEA-COMP:9635"/>
        <dbReference type="Rhea" id="RHEA-COMP:9636"/>
        <dbReference type="ChEBI" id="CHEBI:15378"/>
        <dbReference type="ChEBI" id="CHEBI:57783"/>
        <dbReference type="ChEBI" id="CHEBI:58349"/>
        <dbReference type="ChEBI" id="CHEBI:78462"/>
        <dbReference type="ChEBI" id="CHEBI:78463"/>
    </reaction>
    <physiologicalReaction direction="left-to-right" evidence="37">
        <dbReference type="Rhea" id="RHEA:41849"/>
    </physiologicalReaction>
</comment>
<dbReference type="SMART" id="SM00824">
    <property type="entry name" value="PKS_TE"/>
    <property type="match status" value="1"/>
</dbReference>
<evidence type="ECO:0000259" key="56">
    <source>
        <dbReference type="PROSITE" id="PS52019"/>
    </source>
</evidence>
<evidence type="ECO:0000256" key="27">
    <source>
        <dbReference type="ARBA" id="ARBA00047451"/>
    </source>
</evidence>
<comment type="catalytic activity">
    <reaction evidence="26">
        <text>3-oxodecanoyl-[ACP] + NADPH + H(+) = (3R)-hydroxydecanoyl-[ACP] + NADP(+)</text>
        <dbReference type="Rhea" id="RHEA:41856"/>
        <dbReference type="Rhea" id="RHEA-COMP:9637"/>
        <dbReference type="Rhea" id="RHEA-COMP:9638"/>
        <dbReference type="ChEBI" id="CHEBI:15378"/>
        <dbReference type="ChEBI" id="CHEBI:57783"/>
        <dbReference type="ChEBI" id="CHEBI:58349"/>
        <dbReference type="ChEBI" id="CHEBI:78464"/>
        <dbReference type="ChEBI" id="CHEBI:78466"/>
    </reaction>
    <physiologicalReaction direction="left-to-right" evidence="26">
        <dbReference type="Rhea" id="RHEA:41857"/>
    </physiologicalReaction>
</comment>
<comment type="catalytic activity">
    <reaction evidence="41">
        <text>holo-[ACP] + acetyl-CoA = acetyl-[ACP] + CoA</text>
        <dbReference type="Rhea" id="RHEA:41788"/>
        <dbReference type="Rhea" id="RHEA-COMP:9621"/>
        <dbReference type="Rhea" id="RHEA-COMP:9685"/>
        <dbReference type="ChEBI" id="CHEBI:57287"/>
        <dbReference type="ChEBI" id="CHEBI:57288"/>
        <dbReference type="ChEBI" id="CHEBI:64479"/>
        <dbReference type="ChEBI" id="CHEBI:78446"/>
        <dbReference type="EC" id="2.3.1.38"/>
    </reaction>
    <physiologicalReaction direction="left-to-right" evidence="41">
        <dbReference type="Rhea" id="RHEA:41789"/>
    </physiologicalReaction>
</comment>
<comment type="catalytic activity">
    <reaction evidence="29">
        <text>dodecanoyl-[ACP] + malonyl-[ACP] + H(+) = 3-oxotetradecanoyl-[ACP] + holo-[ACP] + CO2</text>
        <dbReference type="Rhea" id="RHEA:41884"/>
        <dbReference type="Rhea" id="RHEA-COMP:9623"/>
        <dbReference type="Rhea" id="RHEA-COMP:9644"/>
        <dbReference type="Rhea" id="RHEA-COMP:9645"/>
        <dbReference type="Rhea" id="RHEA-COMP:9685"/>
        <dbReference type="ChEBI" id="CHEBI:15378"/>
        <dbReference type="ChEBI" id="CHEBI:16526"/>
        <dbReference type="ChEBI" id="CHEBI:64479"/>
        <dbReference type="ChEBI" id="CHEBI:65264"/>
        <dbReference type="ChEBI" id="CHEBI:78449"/>
        <dbReference type="ChEBI" id="CHEBI:78473"/>
    </reaction>
    <physiologicalReaction direction="left-to-right" evidence="29">
        <dbReference type="Rhea" id="RHEA:41885"/>
    </physiologicalReaction>
</comment>
<evidence type="ECO:0000256" key="11">
    <source>
        <dbReference type="ARBA" id="ARBA00023268"/>
    </source>
</evidence>
<dbReference type="Pfam" id="PF16197">
    <property type="entry name" value="KAsynt_C_assoc"/>
    <property type="match status" value="3"/>
</dbReference>
<comment type="catalytic activity">
    <reaction evidence="40">
        <text>a 2,3-saturated acyl-[ACP] + NADP(+) = a (2E)-enoyl-[ACP] + NADPH + H(+)</text>
        <dbReference type="Rhea" id="RHEA:22564"/>
        <dbReference type="Rhea" id="RHEA-COMP:9925"/>
        <dbReference type="Rhea" id="RHEA-COMP:9926"/>
        <dbReference type="ChEBI" id="CHEBI:15378"/>
        <dbReference type="ChEBI" id="CHEBI:57783"/>
        <dbReference type="ChEBI" id="CHEBI:58349"/>
        <dbReference type="ChEBI" id="CHEBI:78784"/>
        <dbReference type="ChEBI" id="CHEBI:78785"/>
        <dbReference type="EC" id="1.3.1.39"/>
    </reaction>
    <physiologicalReaction direction="right-to-left" evidence="40">
        <dbReference type="Rhea" id="RHEA:22566"/>
    </physiologicalReaction>
</comment>
<evidence type="ECO:0000256" key="10">
    <source>
        <dbReference type="ARBA" id="ARBA00023239"/>
    </source>
</evidence>
<evidence type="ECO:0000256" key="36">
    <source>
        <dbReference type="ARBA" id="ARBA00048289"/>
    </source>
</evidence>
<dbReference type="Gene3D" id="3.30.70.3290">
    <property type="match status" value="3"/>
</dbReference>
<dbReference type="InterPro" id="IPR016035">
    <property type="entry name" value="Acyl_Trfase/lysoPLipase"/>
</dbReference>
<evidence type="ECO:0000256" key="21">
    <source>
        <dbReference type="ARBA" id="ARBA00023402"/>
    </source>
</evidence>
<dbReference type="PROSITE" id="PS00012">
    <property type="entry name" value="PHOSPHOPANTETHEINE"/>
    <property type="match status" value="3"/>
</dbReference>
<dbReference type="InterPro" id="IPR011032">
    <property type="entry name" value="GroES-like_sf"/>
</dbReference>
<feature type="domain" description="Carrier" evidence="54">
    <location>
        <begin position="3930"/>
        <end position="4005"/>
    </location>
</feature>
<organism evidence="57">
    <name type="scientific">Actinoallomurus fulvus</name>
    <dbReference type="NCBI Taxonomy" id="478108"/>
    <lineage>
        <taxon>Bacteria</taxon>
        <taxon>Bacillati</taxon>
        <taxon>Actinomycetota</taxon>
        <taxon>Actinomycetes</taxon>
        <taxon>Streptosporangiales</taxon>
        <taxon>Thermomonosporaceae</taxon>
        <taxon>Actinoallomurus</taxon>
    </lineage>
</organism>
<keyword evidence="7" id="KW-0702">S-nitrosylation</keyword>
<dbReference type="SMART" id="SM00829">
    <property type="entry name" value="PKS_ER"/>
    <property type="match status" value="1"/>
</dbReference>
<dbReference type="GO" id="GO:0006633">
    <property type="term" value="P:fatty acid biosynthetic process"/>
    <property type="evidence" value="ECO:0007669"/>
    <property type="project" value="InterPro"/>
</dbReference>
<dbReference type="FunFam" id="1.10.1200.10:FF:000007">
    <property type="entry name" value="Probable polyketide synthase pks17"/>
    <property type="match status" value="2"/>
</dbReference>
<dbReference type="GO" id="GO:0004312">
    <property type="term" value="F:fatty acid synthase activity"/>
    <property type="evidence" value="ECO:0007669"/>
    <property type="project" value="TreeGrafter"/>
</dbReference>
<comment type="catalytic activity">
    <reaction evidence="32">
        <text>3-oxobutanoyl-[ACP] + NADPH + H(+) = (3R)-hydroxybutanoyl-[ACP] + NADP(+)</text>
        <dbReference type="Rhea" id="RHEA:41804"/>
        <dbReference type="Rhea" id="RHEA-COMP:9625"/>
        <dbReference type="Rhea" id="RHEA-COMP:9626"/>
        <dbReference type="ChEBI" id="CHEBI:15378"/>
        <dbReference type="ChEBI" id="CHEBI:57783"/>
        <dbReference type="ChEBI" id="CHEBI:58349"/>
        <dbReference type="ChEBI" id="CHEBI:78450"/>
        <dbReference type="ChEBI" id="CHEBI:78451"/>
    </reaction>
    <physiologicalReaction direction="left-to-right" evidence="32">
        <dbReference type="Rhea" id="RHEA:41805"/>
    </physiologicalReaction>
</comment>
<evidence type="ECO:0000256" key="45">
    <source>
        <dbReference type="ARBA" id="ARBA00049109"/>
    </source>
</evidence>
<dbReference type="EMBL" id="LC326402">
    <property type="protein sequence ID" value="BBA66513.1"/>
    <property type="molecule type" value="Genomic_DNA"/>
</dbReference>
<dbReference type="InterPro" id="IPR001031">
    <property type="entry name" value="Thioesterase"/>
</dbReference>
<evidence type="ECO:0000256" key="12">
    <source>
        <dbReference type="ARBA" id="ARBA00023315"/>
    </source>
</evidence>
<feature type="domain" description="Ketosynthase family 3 (KS3)" evidence="55">
    <location>
        <begin position="39"/>
        <end position="463"/>
    </location>
</feature>
<dbReference type="Gene3D" id="3.90.180.10">
    <property type="entry name" value="Medium-chain alcohol dehydrogenases, catalytic domain"/>
    <property type="match status" value="1"/>
</dbReference>
<evidence type="ECO:0000256" key="44">
    <source>
        <dbReference type="ARBA" id="ARBA00049019"/>
    </source>
</evidence>
<dbReference type="InterPro" id="IPR006162">
    <property type="entry name" value="Ppantetheine_attach_site"/>
</dbReference>
<dbReference type="InterPro" id="IPR001227">
    <property type="entry name" value="Ac_transferase_dom_sf"/>
</dbReference>
<dbReference type="GO" id="GO:0004313">
    <property type="term" value="F:[acyl-carrier-protein] S-acetyltransferase activity"/>
    <property type="evidence" value="ECO:0007669"/>
    <property type="project" value="UniProtKB-EC"/>
</dbReference>
<comment type="pathway">
    <text evidence="2">Antibiotic biosynthesis.</text>
</comment>
<evidence type="ECO:0000256" key="22">
    <source>
        <dbReference type="ARBA" id="ARBA00023442"/>
    </source>
</evidence>